<dbReference type="GeneID" id="69020663"/>
<dbReference type="AlphaFoldDB" id="A0A8H4CL85"/>
<evidence type="ECO:0000313" key="4">
    <source>
        <dbReference type="Proteomes" id="UP000613401"/>
    </source>
</evidence>
<keyword evidence="4" id="KW-1185">Reference proteome</keyword>
<reference evidence="3" key="1">
    <citation type="journal article" date="2020" name="Phytopathology">
        <title>Genome sequence and comparative analysis of Colletotrichum gloeosporioides isolated from Liriodendron leaves.</title>
        <authorList>
            <person name="Fu F.F."/>
            <person name="Hao Z."/>
            <person name="Wang P."/>
            <person name="Lu Y."/>
            <person name="Xue L.J."/>
            <person name="Wei G."/>
            <person name="Tian Y."/>
            <person name="Baishi H."/>
            <person name="Xu H."/>
            <person name="Shi J."/>
            <person name="Cheng T."/>
            <person name="Wang G."/>
            <person name="Yi Y."/>
            <person name="Chen J."/>
        </authorList>
    </citation>
    <scope>NUCLEOTIDE SEQUENCE</scope>
    <source>
        <strain evidence="3">Lc1</strain>
    </source>
</reference>
<evidence type="ECO:0000256" key="1">
    <source>
        <dbReference type="ARBA" id="ARBA00038158"/>
    </source>
</evidence>
<proteinExistence type="inferred from homology"/>
<feature type="non-terminal residue" evidence="3">
    <location>
        <position position="370"/>
    </location>
</feature>
<dbReference type="Proteomes" id="UP000613401">
    <property type="component" value="Unassembled WGS sequence"/>
</dbReference>
<name>A0A8H4CL85_COLGL</name>
<dbReference type="CDD" id="cd02440">
    <property type="entry name" value="AdoMet_MTases"/>
    <property type="match status" value="1"/>
</dbReference>
<feature type="region of interest" description="Disordered" evidence="2">
    <location>
        <begin position="45"/>
        <end position="69"/>
    </location>
</feature>
<protein>
    <submittedName>
        <fullName evidence="3">Secondary metabolism regulator laeA</fullName>
    </submittedName>
</protein>
<gene>
    <name evidence="3" type="ORF">GCG54_00013547</name>
</gene>
<comment type="similarity">
    <text evidence="1">Belongs to the methyltransferase superfamily. LaeA methyltransferase family.</text>
</comment>
<evidence type="ECO:0000256" key="2">
    <source>
        <dbReference type="SAM" id="MobiDB-lite"/>
    </source>
</evidence>
<dbReference type="Pfam" id="PF13489">
    <property type="entry name" value="Methyltransf_23"/>
    <property type="match status" value="1"/>
</dbReference>
<evidence type="ECO:0000313" key="3">
    <source>
        <dbReference type="EMBL" id="KAF3805874.1"/>
    </source>
</evidence>
<accession>A0A8H4CL85</accession>
<dbReference type="PANTHER" id="PTHR43591">
    <property type="entry name" value="METHYLTRANSFERASE"/>
    <property type="match status" value="1"/>
</dbReference>
<feature type="compositionally biased region" description="Acidic residues" evidence="2">
    <location>
        <begin position="45"/>
        <end position="56"/>
    </location>
</feature>
<dbReference type="Gene3D" id="3.40.50.150">
    <property type="entry name" value="Vaccinia Virus protein VP39"/>
    <property type="match status" value="1"/>
</dbReference>
<organism evidence="3 4">
    <name type="scientific">Colletotrichum gloeosporioides</name>
    <name type="common">Anthracnose fungus</name>
    <name type="synonym">Glomerella cingulata</name>
    <dbReference type="NCBI Taxonomy" id="474922"/>
    <lineage>
        <taxon>Eukaryota</taxon>
        <taxon>Fungi</taxon>
        <taxon>Dikarya</taxon>
        <taxon>Ascomycota</taxon>
        <taxon>Pezizomycotina</taxon>
        <taxon>Sordariomycetes</taxon>
        <taxon>Hypocreomycetidae</taxon>
        <taxon>Glomerellales</taxon>
        <taxon>Glomerellaceae</taxon>
        <taxon>Colletotrichum</taxon>
        <taxon>Colletotrichum gloeosporioides species complex</taxon>
    </lineage>
</organism>
<reference evidence="3" key="2">
    <citation type="submission" date="2020-03" db="EMBL/GenBank/DDBJ databases">
        <authorList>
            <person name="Fu F.-F."/>
            <person name="Chen J."/>
        </authorList>
    </citation>
    <scope>NUCLEOTIDE SEQUENCE</scope>
    <source>
        <strain evidence="3">Lc1</strain>
    </source>
</reference>
<comment type="caution">
    <text evidence="3">The sequence shown here is derived from an EMBL/GenBank/DDBJ whole genome shotgun (WGS) entry which is preliminary data.</text>
</comment>
<dbReference type="GO" id="GO:0008168">
    <property type="term" value="F:methyltransferase activity"/>
    <property type="evidence" value="ECO:0007669"/>
    <property type="project" value="TreeGrafter"/>
</dbReference>
<dbReference type="InterPro" id="IPR029063">
    <property type="entry name" value="SAM-dependent_MTases_sf"/>
</dbReference>
<dbReference type="SUPFAM" id="SSF53335">
    <property type="entry name" value="S-adenosyl-L-methionine-dependent methyltransferases"/>
    <property type="match status" value="1"/>
</dbReference>
<sequence>NRDTLAWALIQIFESKPWTFKALANMSAADAQAPQHPAGAIEAADEPVDPSEFDPVEWDRSSADSASLTSSVLDHEYENGRRFHRFRHGRYPMPNDEDEQSREDTKHTLMLELLDGRLFLAPLGDDPQKIIDIGTGTVGDLYPGASVMGIDLSPIQPSWAPPNVKFFVDDAEDEWLNGDDYDFVHFRSVAPALRKLDFVLEEAYNHMKPGGWIEFQELHGQIHCDDGTMADDDKLKAFYELVVEAFQNLGMDFHKARDLRPHLEAAGFKNIQCEIKKLPIGTWPKDGLQRVIGEYSRQAISLAAPAFAGKPFEAMGISKVDSQVWCATVKKDMEDLSKHRYYNMFFWYAQKPKDAPVRDDGAGSSGEDDA</sequence>
<dbReference type="EMBL" id="WVTB01000038">
    <property type="protein sequence ID" value="KAF3805874.1"/>
    <property type="molecule type" value="Genomic_DNA"/>
</dbReference>
<dbReference type="PANTHER" id="PTHR43591:SF24">
    <property type="entry name" value="2-METHOXY-6-POLYPRENYL-1,4-BENZOQUINOL METHYLASE, MITOCHONDRIAL"/>
    <property type="match status" value="1"/>
</dbReference>
<dbReference type="RefSeq" id="XP_045265033.1">
    <property type="nucleotide sequence ID" value="XM_045413399.1"/>
</dbReference>